<dbReference type="AlphaFoldDB" id="A0A024Q7J2"/>
<evidence type="ECO:0000313" key="2">
    <source>
        <dbReference type="Proteomes" id="UP000028875"/>
    </source>
</evidence>
<dbReference type="eggNOG" id="COG4506">
    <property type="taxonomic scope" value="Bacteria"/>
</dbReference>
<dbReference type="Proteomes" id="UP000028875">
    <property type="component" value="Unassembled WGS sequence"/>
</dbReference>
<dbReference type="RefSeq" id="WP_021289860.1">
    <property type="nucleotide sequence ID" value="NZ_BNER01000001.1"/>
</dbReference>
<proteinExistence type="predicted"/>
<name>A0A024Q7J2_9BACI</name>
<reference evidence="1 2" key="1">
    <citation type="submission" date="2014-03" db="EMBL/GenBank/DDBJ databases">
        <authorList>
            <person name="Urmite Genomes U."/>
        </authorList>
    </citation>
    <scope>NUCLEOTIDE SEQUENCE [LARGE SCALE GENOMIC DNA]</scope>
    <source>
        <strain evidence="1 2">Vm-5</strain>
    </source>
</reference>
<reference evidence="2" key="2">
    <citation type="submission" date="2014-05" db="EMBL/GenBank/DDBJ databases">
        <title>Draft genome sequence of Virgibacillus massiliensis Vm-5.</title>
        <authorList>
            <person name="Khelaifia S."/>
            <person name="Croce O."/>
            <person name="Lagier J.C."/>
            <person name="Raoult D."/>
        </authorList>
    </citation>
    <scope>NUCLEOTIDE SEQUENCE [LARGE SCALE GENOMIC DNA]</scope>
    <source>
        <strain evidence="2">Vm-5</strain>
    </source>
</reference>
<evidence type="ECO:0000313" key="1">
    <source>
        <dbReference type="EMBL" id="CDQ38267.1"/>
    </source>
</evidence>
<protein>
    <submittedName>
        <fullName evidence="1">Putative beta-barrel protein YwiB</fullName>
    </submittedName>
</protein>
<dbReference type="EMBL" id="CCDP010000001">
    <property type="protein sequence ID" value="CDQ38267.1"/>
    <property type="molecule type" value="Genomic_DNA"/>
</dbReference>
<keyword evidence="2" id="KW-1185">Reference proteome</keyword>
<dbReference type="SUPFAM" id="SSF50814">
    <property type="entry name" value="Lipocalins"/>
    <property type="match status" value="1"/>
</dbReference>
<organism evidence="1 2">
    <name type="scientific">Virgibacillus massiliensis</name>
    <dbReference type="NCBI Taxonomy" id="1462526"/>
    <lineage>
        <taxon>Bacteria</taxon>
        <taxon>Bacillati</taxon>
        <taxon>Bacillota</taxon>
        <taxon>Bacilli</taxon>
        <taxon>Bacillales</taxon>
        <taxon>Bacillaceae</taxon>
        <taxon>Virgibacillus</taxon>
    </lineage>
</organism>
<gene>
    <name evidence="1" type="primary">ywiB</name>
    <name evidence="1" type="ORF">BN990_00536</name>
</gene>
<sequence length="145" mass="16689">MNTPTTQVVIELSTIIDDNGQMEYNKIQETGFLYKKGNLDVLTFEEIADDQTMIKNLITIQSNRVNIKRSGNISMNQQFQEKQTTENVVKHPYGSIHMETFTQSISYHPLQKAKSGSLTIAYTVRLNGQEERHQKIDLMMKEDMS</sequence>
<dbReference type="InterPro" id="IPR015231">
    <property type="entry name" value="DUF1934"/>
</dbReference>
<comment type="caution">
    <text evidence="1">The sequence shown here is derived from an EMBL/GenBank/DDBJ whole genome shotgun (WGS) entry which is preliminary data.</text>
</comment>
<dbReference type="Pfam" id="PF09148">
    <property type="entry name" value="DUF1934"/>
    <property type="match status" value="1"/>
</dbReference>
<dbReference type="OrthoDB" id="2352933at2"/>
<dbReference type="STRING" id="1462526.BN990_00536"/>
<accession>A0A024Q7J2</accession>
<dbReference type="InterPro" id="IPR012674">
    <property type="entry name" value="Calycin"/>
</dbReference>
<dbReference type="Gene3D" id="2.40.128.20">
    <property type="match status" value="1"/>
</dbReference>